<dbReference type="Proteomes" id="UP001635788">
    <property type="component" value="Unassembled WGS sequence"/>
</dbReference>
<protein>
    <submittedName>
        <fullName evidence="1">Uncharacterized protein</fullName>
    </submittedName>
</protein>
<evidence type="ECO:0000313" key="2">
    <source>
        <dbReference type="Proteomes" id="UP001635788"/>
    </source>
</evidence>
<gene>
    <name evidence="1" type="ORF">ACK3FC_18295</name>
</gene>
<proteinExistence type="predicted"/>
<comment type="caution">
    <text evidence="1">The sequence shown here is derived from an EMBL/GenBank/DDBJ whole genome shotgun (WGS) entry which is preliminary data.</text>
</comment>
<name>A0ABW9L1A2_XANCT</name>
<reference evidence="1 2" key="1">
    <citation type="submission" date="2024-12" db="EMBL/GenBank/DDBJ databases">
        <authorList>
            <person name="Alaofin S."/>
            <person name="Velasco D."/>
            <person name="Li D."/>
            <person name="Baldwin T."/>
            <person name="Liu Z."/>
            <person name="Schachterle J.K."/>
        </authorList>
    </citation>
    <scope>NUCLEOTIDE SEQUENCE [LARGE SCALE GENOMIC DNA]</scope>
    <source>
        <strain evidence="1 2">B1</strain>
    </source>
</reference>
<organism evidence="1 2">
    <name type="scientific">Xanthomonas translucens pv. translucens</name>
    <dbReference type="NCBI Taxonomy" id="134875"/>
    <lineage>
        <taxon>Bacteria</taxon>
        <taxon>Pseudomonadati</taxon>
        <taxon>Pseudomonadota</taxon>
        <taxon>Gammaproteobacteria</taxon>
        <taxon>Lysobacterales</taxon>
        <taxon>Lysobacteraceae</taxon>
        <taxon>Xanthomonas</taxon>
        <taxon>Xanthomonas translucens group</taxon>
    </lineage>
</organism>
<dbReference type="RefSeq" id="WP_267474752.1">
    <property type="nucleotide sequence ID" value="NZ_CP064001.1"/>
</dbReference>
<accession>A0ABW9L1A2</accession>
<evidence type="ECO:0000313" key="1">
    <source>
        <dbReference type="EMBL" id="MFN6509102.1"/>
    </source>
</evidence>
<keyword evidence="2" id="KW-1185">Reference proteome</keyword>
<dbReference type="EMBL" id="JBKAMQ010000002">
    <property type="protein sequence ID" value="MFN6509102.1"/>
    <property type="molecule type" value="Genomic_DNA"/>
</dbReference>
<sequence length="42" mass="4540">MASLLEPLAPLPRMRVHGSVHAQAWRYGLGLSDRQPAPCGVT</sequence>